<dbReference type="SUPFAM" id="SSF48403">
    <property type="entry name" value="Ankyrin repeat"/>
    <property type="match status" value="2"/>
</dbReference>
<evidence type="ECO:0000313" key="4">
    <source>
        <dbReference type="Proteomes" id="UP001168877"/>
    </source>
</evidence>
<dbReference type="InterPro" id="IPR026961">
    <property type="entry name" value="PGG_dom"/>
</dbReference>
<reference evidence="3" key="2">
    <citation type="submission" date="2023-06" db="EMBL/GenBank/DDBJ databases">
        <authorList>
            <person name="Swenson N.G."/>
            <person name="Wegrzyn J.L."/>
            <person name="Mcevoy S.L."/>
        </authorList>
    </citation>
    <scope>NUCLEOTIDE SEQUENCE</scope>
    <source>
        <strain evidence="3">NS2018</strain>
        <tissue evidence="3">Leaf</tissue>
    </source>
</reference>
<protein>
    <recommendedName>
        <fullName evidence="2">PGG domain-containing protein</fullName>
    </recommendedName>
</protein>
<dbReference type="Gene3D" id="1.25.40.20">
    <property type="entry name" value="Ankyrin repeat-containing domain"/>
    <property type="match status" value="2"/>
</dbReference>
<gene>
    <name evidence="3" type="ORF">LWI29_015677</name>
</gene>
<proteinExistence type="predicted"/>
<dbReference type="Proteomes" id="UP001168877">
    <property type="component" value="Unassembled WGS sequence"/>
</dbReference>
<dbReference type="AlphaFoldDB" id="A0AA39RQ56"/>
<dbReference type="GO" id="GO:0016020">
    <property type="term" value="C:membrane"/>
    <property type="evidence" value="ECO:0007669"/>
    <property type="project" value="TreeGrafter"/>
</dbReference>
<dbReference type="PANTHER" id="PTHR24177:SF331">
    <property type="entry name" value="PGG DOMAIN-CONTAINING PROTEIN"/>
    <property type="match status" value="1"/>
</dbReference>
<sequence>MQEPYQAVVVEGKWGSLDEFLDDDEGFTIAYSVMTVAKDTALHIAVHSKSEQPLKKLLDRVGNNEHIRDNILNTTNIYENTVLHEAAINHNIKAVKHLVENGYVTDEHLLKRNESGQTPLFKAAAFGSTKVVKYLASRPNQTIASTGYKKLKDAHRVNNDGFSILHAAERLYVYWKWTKGIPTGDYDNYDDANTMDEDKYDVLVQYVDEVGDNHISEDDDDEVGDNQSIPTGDYFVQYVDEVGDNYISEDDDDEVGDNQNGKWPTIVTEIWKEKRKRKFAFMLARKLIKIDYSWEMSCNEDTSKNYKPNLYGQKETQSVPKVDDPTMKQLPAADQQTNQIGDTQEVETPLLAATRTGVIELVKEILKKHPQAVEHVSHNLQNILHVAASYRRKDIFEHVVKMKIPTRRLIMGIDKDGYSVLHHVADNSNYNGGTRPGPAYQLQEELEWFQMVEEIMPSYFTQHLENKSGKSMTAKQLFREMHQKQLEDAQKWIKETSQSCSAVAVLVATVVFAAAFTVPGGNDEKEGFPLLIHSPFFMSFTLTDVVSLSCSLTALVMFLSIVTSPFDLENFHVSLPRRLTLGFAMLFMSVLTTMLTFTSTIILIIQGEHRQEWTLTLMISCIAFVPVSVLALTHFPLFHSFIRAWKNIFKFIWNAPPFRFLHK</sequence>
<dbReference type="PANTHER" id="PTHR24177">
    <property type="entry name" value="CASKIN"/>
    <property type="match status" value="1"/>
</dbReference>
<dbReference type="EMBL" id="JAUESC010000385">
    <property type="protein sequence ID" value="KAK0578753.1"/>
    <property type="molecule type" value="Genomic_DNA"/>
</dbReference>
<accession>A0AA39RQ56</accession>
<evidence type="ECO:0000259" key="2">
    <source>
        <dbReference type="Pfam" id="PF13962"/>
    </source>
</evidence>
<dbReference type="InterPro" id="IPR002110">
    <property type="entry name" value="Ankyrin_rpt"/>
</dbReference>
<keyword evidence="1" id="KW-0472">Membrane</keyword>
<feature type="domain" description="PGG" evidence="2">
    <location>
        <begin position="491"/>
        <end position="602"/>
    </location>
</feature>
<organism evidence="3 4">
    <name type="scientific">Acer saccharum</name>
    <name type="common">Sugar maple</name>
    <dbReference type="NCBI Taxonomy" id="4024"/>
    <lineage>
        <taxon>Eukaryota</taxon>
        <taxon>Viridiplantae</taxon>
        <taxon>Streptophyta</taxon>
        <taxon>Embryophyta</taxon>
        <taxon>Tracheophyta</taxon>
        <taxon>Spermatophyta</taxon>
        <taxon>Magnoliopsida</taxon>
        <taxon>eudicotyledons</taxon>
        <taxon>Gunneridae</taxon>
        <taxon>Pentapetalae</taxon>
        <taxon>rosids</taxon>
        <taxon>malvids</taxon>
        <taxon>Sapindales</taxon>
        <taxon>Sapindaceae</taxon>
        <taxon>Hippocastanoideae</taxon>
        <taxon>Acereae</taxon>
        <taxon>Acer</taxon>
    </lineage>
</organism>
<keyword evidence="1" id="KW-1133">Transmembrane helix</keyword>
<dbReference type="Pfam" id="PF12796">
    <property type="entry name" value="Ank_2"/>
    <property type="match status" value="1"/>
</dbReference>
<name>A0AA39RQ56_ACESA</name>
<evidence type="ECO:0000256" key="1">
    <source>
        <dbReference type="SAM" id="Phobius"/>
    </source>
</evidence>
<feature type="transmembrane region" description="Helical" evidence="1">
    <location>
        <begin position="617"/>
        <end position="638"/>
    </location>
</feature>
<evidence type="ECO:0000313" key="3">
    <source>
        <dbReference type="EMBL" id="KAK0578753.1"/>
    </source>
</evidence>
<dbReference type="InterPro" id="IPR036770">
    <property type="entry name" value="Ankyrin_rpt-contain_sf"/>
</dbReference>
<feature type="transmembrane region" description="Helical" evidence="1">
    <location>
        <begin position="583"/>
        <end position="605"/>
    </location>
</feature>
<dbReference type="Pfam" id="PF13962">
    <property type="entry name" value="PGG"/>
    <property type="match status" value="1"/>
</dbReference>
<feature type="transmembrane region" description="Helical" evidence="1">
    <location>
        <begin position="538"/>
        <end position="562"/>
    </location>
</feature>
<comment type="caution">
    <text evidence="3">The sequence shown here is derived from an EMBL/GenBank/DDBJ whole genome shotgun (WGS) entry which is preliminary data.</text>
</comment>
<dbReference type="SMART" id="SM00248">
    <property type="entry name" value="ANK"/>
    <property type="match status" value="5"/>
</dbReference>
<reference evidence="3" key="1">
    <citation type="journal article" date="2022" name="Plant J.">
        <title>Strategies of tolerance reflected in two North American maple genomes.</title>
        <authorList>
            <person name="McEvoy S.L."/>
            <person name="Sezen U.U."/>
            <person name="Trouern-Trend A."/>
            <person name="McMahon S.M."/>
            <person name="Schaberg P.G."/>
            <person name="Yang J."/>
            <person name="Wegrzyn J.L."/>
            <person name="Swenson N.G."/>
        </authorList>
    </citation>
    <scope>NUCLEOTIDE SEQUENCE</scope>
    <source>
        <strain evidence="3">NS2018</strain>
    </source>
</reference>
<keyword evidence="4" id="KW-1185">Reference proteome</keyword>
<keyword evidence="1" id="KW-0812">Transmembrane</keyword>